<name>A0A6I3WAW4_9PSED</name>
<keyword evidence="8" id="KW-1133">Transmembrane helix</keyword>
<evidence type="ECO:0000256" key="9">
    <source>
        <dbReference type="ARBA" id="ARBA00023136"/>
    </source>
</evidence>
<evidence type="ECO:0000256" key="2">
    <source>
        <dbReference type="ARBA" id="ARBA00005318"/>
    </source>
</evidence>
<evidence type="ECO:0000256" key="3">
    <source>
        <dbReference type="ARBA" id="ARBA00022448"/>
    </source>
</evidence>
<dbReference type="InterPro" id="IPR043129">
    <property type="entry name" value="ATPase_NBD"/>
</dbReference>
<dbReference type="EMBL" id="WNNK01000003">
    <property type="protein sequence ID" value="MUF03836.1"/>
    <property type="molecule type" value="Genomic_DNA"/>
</dbReference>
<feature type="domain" description="GspL periplasmic" evidence="10">
    <location>
        <begin position="220"/>
        <end position="345"/>
    </location>
</feature>
<dbReference type="Proteomes" id="UP000438196">
    <property type="component" value="Unassembled WGS sequence"/>
</dbReference>
<evidence type="ECO:0000256" key="4">
    <source>
        <dbReference type="ARBA" id="ARBA00022475"/>
    </source>
</evidence>
<gene>
    <name evidence="11" type="ORF">GNF76_05790</name>
</gene>
<keyword evidence="12" id="KW-1185">Reference proteome</keyword>
<comment type="similarity">
    <text evidence="2">Belongs to the GSP L family.</text>
</comment>
<comment type="caution">
    <text evidence="11">The sequence shown here is derived from an EMBL/GenBank/DDBJ whole genome shotgun (WGS) entry which is preliminary data.</text>
</comment>
<dbReference type="RefSeq" id="WP_155582215.1">
    <property type="nucleotide sequence ID" value="NZ_JBHSTH010000021.1"/>
</dbReference>
<keyword evidence="5" id="KW-0997">Cell inner membrane</keyword>
<proteinExistence type="inferred from homology"/>
<dbReference type="InterPro" id="IPR025691">
    <property type="entry name" value="GspL_pp_dom"/>
</dbReference>
<keyword evidence="4" id="KW-1003">Cell membrane</keyword>
<dbReference type="GO" id="GO:0015628">
    <property type="term" value="P:protein secretion by the type II secretion system"/>
    <property type="evidence" value="ECO:0007669"/>
    <property type="project" value="InterPro"/>
</dbReference>
<evidence type="ECO:0000256" key="8">
    <source>
        <dbReference type="ARBA" id="ARBA00022989"/>
    </source>
</evidence>
<sequence>MSRLRIALPPLDQLDVESQVQFVRLDRAGRVTDEGRSSLAQLGQAQKKAVAAECFLHPRDSQLASLELPQLPAAKVAAAVACAAQALILGPIEQMHVAHGPRETSGLVQVGWLPLAGLEQLHRVLTQAQLNVHGLYPAPYALPVPTAGQLSVALVDEQLLLRHSLQQGAVHPLGPQALDELQRSGADLHQVAEGATQLSGTPPTWGLHGRLKAADAGAAGWGRALAFSALALAVWTLGLNLYAARQVDEGQRLKAQMSQQVKQAFPELSIILNPLQQARQQLAARQNGAAGDPGQRFTSLLQLAGSNMPFMVGSVEILVFEQGRLHLSLLADSRSPAVEGDWQATLAEAGFSATRDDQGWTLMPANEQLDADESAADDEDDDE</sequence>
<evidence type="ECO:0000313" key="12">
    <source>
        <dbReference type="Proteomes" id="UP000438196"/>
    </source>
</evidence>
<keyword evidence="3" id="KW-0813">Transport</keyword>
<dbReference type="GO" id="GO:0005886">
    <property type="term" value="C:plasma membrane"/>
    <property type="evidence" value="ECO:0007669"/>
    <property type="project" value="UniProtKB-SubCell"/>
</dbReference>
<dbReference type="OrthoDB" id="7022366at2"/>
<protein>
    <submittedName>
        <fullName evidence="11">Type II secretion system protein GspL</fullName>
    </submittedName>
</protein>
<evidence type="ECO:0000256" key="5">
    <source>
        <dbReference type="ARBA" id="ARBA00022519"/>
    </source>
</evidence>
<organism evidence="11 12">
    <name type="scientific">Pseudomonas spelaei</name>
    <dbReference type="NCBI Taxonomy" id="1055469"/>
    <lineage>
        <taxon>Bacteria</taxon>
        <taxon>Pseudomonadati</taxon>
        <taxon>Pseudomonadota</taxon>
        <taxon>Gammaproteobacteria</taxon>
        <taxon>Pseudomonadales</taxon>
        <taxon>Pseudomonadaceae</taxon>
        <taxon>Pseudomonas</taxon>
    </lineage>
</organism>
<dbReference type="InterPro" id="IPR007812">
    <property type="entry name" value="T2SS_protein-GspL"/>
</dbReference>
<evidence type="ECO:0000259" key="10">
    <source>
        <dbReference type="Pfam" id="PF12693"/>
    </source>
</evidence>
<dbReference type="GO" id="GO:0009276">
    <property type="term" value="C:Gram-negative-bacterium-type cell wall"/>
    <property type="evidence" value="ECO:0007669"/>
    <property type="project" value="InterPro"/>
</dbReference>
<dbReference type="AlphaFoldDB" id="A0A6I3WAW4"/>
<dbReference type="NCBIfam" id="TIGR01709">
    <property type="entry name" value="typeII_sec_gspL"/>
    <property type="match status" value="1"/>
</dbReference>
<reference evidence="11 12" key="1">
    <citation type="submission" date="2019-11" db="EMBL/GenBank/DDBJ databases">
        <title>Pseudomonas karstica sp. nov. and Pseudomonas spelaei sp. nov. from karst caves.</title>
        <authorList>
            <person name="Zeman M."/>
        </authorList>
    </citation>
    <scope>NUCLEOTIDE SEQUENCE [LARGE SCALE GENOMIC DNA]</scope>
    <source>
        <strain evidence="11 12">CCM 7893</strain>
    </source>
</reference>
<evidence type="ECO:0000256" key="7">
    <source>
        <dbReference type="ARBA" id="ARBA00022927"/>
    </source>
</evidence>
<dbReference type="GO" id="GO:0015627">
    <property type="term" value="C:type II protein secretion system complex"/>
    <property type="evidence" value="ECO:0007669"/>
    <property type="project" value="InterPro"/>
</dbReference>
<comment type="subcellular location">
    <subcellularLocation>
        <location evidence="1">Cell inner membrane</location>
    </subcellularLocation>
</comment>
<keyword evidence="6" id="KW-0812">Transmembrane</keyword>
<evidence type="ECO:0000256" key="1">
    <source>
        <dbReference type="ARBA" id="ARBA00004533"/>
    </source>
</evidence>
<evidence type="ECO:0000313" key="11">
    <source>
        <dbReference type="EMBL" id="MUF03836.1"/>
    </source>
</evidence>
<keyword evidence="9" id="KW-0472">Membrane</keyword>
<evidence type="ECO:0000256" key="6">
    <source>
        <dbReference type="ARBA" id="ARBA00022692"/>
    </source>
</evidence>
<keyword evidence="7" id="KW-0653">Protein transport</keyword>
<dbReference type="Gene3D" id="3.30.420.380">
    <property type="match status" value="1"/>
</dbReference>
<accession>A0A6I3WAW4</accession>
<dbReference type="SUPFAM" id="SSF53067">
    <property type="entry name" value="Actin-like ATPase domain"/>
    <property type="match status" value="1"/>
</dbReference>
<dbReference type="Pfam" id="PF12693">
    <property type="entry name" value="GspL_C"/>
    <property type="match status" value="1"/>
</dbReference>